<feature type="compositionally biased region" description="Basic and acidic residues" evidence="1">
    <location>
        <begin position="71"/>
        <end position="82"/>
    </location>
</feature>
<accession>A0ABU6VJS4</accession>
<evidence type="ECO:0000313" key="2">
    <source>
        <dbReference type="EMBL" id="MED6172930.1"/>
    </source>
</evidence>
<gene>
    <name evidence="2" type="ORF">PIB30_054517</name>
</gene>
<reference evidence="2 3" key="1">
    <citation type="journal article" date="2023" name="Plants (Basel)">
        <title>Bridging the Gap: Combining Genomics and Transcriptomics Approaches to Understand Stylosanthes scabra, an Orphan Legume from the Brazilian Caatinga.</title>
        <authorList>
            <person name="Ferreira-Neto J.R.C."/>
            <person name="da Silva M.D."/>
            <person name="Binneck E."/>
            <person name="de Melo N.F."/>
            <person name="da Silva R.H."/>
            <person name="de Melo A.L.T.M."/>
            <person name="Pandolfi V."/>
            <person name="Bustamante F.O."/>
            <person name="Brasileiro-Vidal A.C."/>
            <person name="Benko-Iseppon A.M."/>
        </authorList>
    </citation>
    <scope>NUCLEOTIDE SEQUENCE [LARGE SCALE GENOMIC DNA]</scope>
    <source>
        <tissue evidence="2">Leaves</tissue>
    </source>
</reference>
<evidence type="ECO:0000313" key="3">
    <source>
        <dbReference type="Proteomes" id="UP001341840"/>
    </source>
</evidence>
<dbReference type="EMBL" id="JASCZI010151451">
    <property type="protein sequence ID" value="MED6172930.1"/>
    <property type="molecule type" value="Genomic_DNA"/>
</dbReference>
<proteinExistence type="predicted"/>
<dbReference type="Proteomes" id="UP001341840">
    <property type="component" value="Unassembled WGS sequence"/>
</dbReference>
<keyword evidence="3" id="KW-1185">Reference proteome</keyword>
<organism evidence="2 3">
    <name type="scientific">Stylosanthes scabra</name>
    <dbReference type="NCBI Taxonomy" id="79078"/>
    <lineage>
        <taxon>Eukaryota</taxon>
        <taxon>Viridiplantae</taxon>
        <taxon>Streptophyta</taxon>
        <taxon>Embryophyta</taxon>
        <taxon>Tracheophyta</taxon>
        <taxon>Spermatophyta</taxon>
        <taxon>Magnoliopsida</taxon>
        <taxon>eudicotyledons</taxon>
        <taxon>Gunneridae</taxon>
        <taxon>Pentapetalae</taxon>
        <taxon>rosids</taxon>
        <taxon>fabids</taxon>
        <taxon>Fabales</taxon>
        <taxon>Fabaceae</taxon>
        <taxon>Papilionoideae</taxon>
        <taxon>50 kb inversion clade</taxon>
        <taxon>dalbergioids sensu lato</taxon>
        <taxon>Dalbergieae</taxon>
        <taxon>Pterocarpus clade</taxon>
        <taxon>Stylosanthes</taxon>
    </lineage>
</organism>
<comment type="caution">
    <text evidence="2">The sequence shown here is derived from an EMBL/GenBank/DDBJ whole genome shotgun (WGS) entry which is preliminary data.</text>
</comment>
<protein>
    <submittedName>
        <fullName evidence="2">Uncharacterized protein</fullName>
    </submittedName>
</protein>
<sequence length="116" mass="13309">MDSKGRKRSSSLDSQIGASHKFEQKLDFIITKTNQYNSATRCFQQHIKRTENRYRNRTNFNYGFTLSKKRYGPDRRFPRKDGPSAAGDDASCRYRDPRGGVTTSQPRGRTTQGSHA</sequence>
<name>A0ABU6VJS4_9FABA</name>
<feature type="region of interest" description="Disordered" evidence="1">
    <location>
        <begin position="65"/>
        <end position="116"/>
    </location>
</feature>
<evidence type="ECO:0000256" key="1">
    <source>
        <dbReference type="SAM" id="MobiDB-lite"/>
    </source>
</evidence>
<feature type="compositionally biased region" description="Polar residues" evidence="1">
    <location>
        <begin position="101"/>
        <end position="116"/>
    </location>
</feature>